<protein>
    <submittedName>
        <fullName evidence="5">Ankyrin</fullName>
    </submittedName>
</protein>
<dbReference type="Gene3D" id="1.25.40.20">
    <property type="entry name" value="Ankyrin repeat-containing domain"/>
    <property type="match status" value="2"/>
</dbReference>
<feature type="repeat" description="ANK" evidence="3">
    <location>
        <begin position="40"/>
        <end position="62"/>
    </location>
</feature>
<dbReference type="Pfam" id="PF12796">
    <property type="entry name" value="Ank_2"/>
    <property type="match status" value="2"/>
</dbReference>
<dbReference type="PRINTS" id="PR01415">
    <property type="entry name" value="ANKYRIN"/>
</dbReference>
<dbReference type="PANTHER" id="PTHR24198">
    <property type="entry name" value="ANKYRIN REPEAT AND PROTEIN KINASE DOMAIN-CONTAINING PROTEIN"/>
    <property type="match status" value="1"/>
</dbReference>
<keyword evidence="2 3" id="KW-0040">ANK repeat</keyword>
<evidence type="ECO:0000256" key="2">
    <source>
        <dbReference type="ARBA" id="ARBA00023043"/>
    </source>
</evidence>
<feature type="repeat" description="ANK" evidence="3">
    <location>
        <begin position="91"/>
        <end position="123"/>
    </location>
</feature>
<organism evidence="5 6">
    <name type="scientific">Hypocrea jecorina (strain ATCC 56765 / BCRC 32924 / NRRL 11460 / Rut C-30)</name>
    <name type="common">Trichoderma reesei</name>
    <dbReference type="NCBI Taxonomy" id="1344414"/>
    <lineage>
        <taxon>Eukaryota</taxon>
        <taxon>Fungi</taxon>
        <taxon>Dikarya</taxon>
        <taxon>Ascomycota</taxon>
        <taxon>Pezizomycotina</taxon>
        <taxon>Sordariomycetes</taxon>
        <taxon>Hypocreomycetidae</taxon>
        <taxon>Hypocreales</taxon>
        <taxon>Hypocreaceae</taxon>
        <taxon>Trichoderma</taxon>
    </lineage>
</organism>
<feature type="repeat" description="ANK" evidence="3">
    <location>
        <begin position="158"/>
        <end position="178"/>
    </location>
</feature>
<evidence type="ECO:0000313" key="5">
    <source>
        <dbReference type="EMBL" id="ETR99349.1"/>
    </source>
</evidence>
<evidence type="ECO:0000256" key="4">
    <source>
        <dbReference type="SAM" id="MobiDB-lite"/>
    </source>
</evidence>
<feature type="compositionally biased region" description="Polar residues" evidence="4">
    <location>
        <begin position="157"/>
        <end position="171"/>
    </location>
</feature>
<dbReference type="InterPro" id="IPR036770">
    <property type="entry name" value="Ankyrin_rpt-contain_sf"/>
</dbReference>
<feature type="repeat" description="ANK" evidence="3">
    <location>
        <begin position="4"/>
        <end position="37"/>
    </location>
</feature>
<dbReference type="AlphaFoldDB" id="A0A024S1X1"/>
<name>A0A024S1X1_HYPJR</name>
<dbReference type="SUPFAM" id="SSF48403">
    <property type="entry name" value="Ankyrin repeat"/>
    <property type="match status" value="1"/>
</dbReference>
<keyword evidence="1" id="KW-0677">Repeat</keyword>
<evidence type="ECO:0000313" key="6">
    <source>
        <dbReference type="Proteomes" id="UP000024376"/>
    </source>
</evidence>
<sequence>MEASHLTPLHTASASGYRDIVGLLLAHSGAAIDLSSQDRGGNTALHLALANGHEEVAVSLLMARQEPPTYTTVTDAGSVTSVSALDSQNLQLHTPLMSAVQSGYLSVVKILLDRKVNVNLADEKGKTALHYAAALEMHEILSLLLGVSGVDLEARDSNNTTPLHEASSQGRPENVKML</sequence>
<gene>
    <name evidence="5" type="ORF">M419DRAFT_86778</name>
</gene>
<feature type="repeat" description="ANK" evidence="3">
    <location>
        <begin position="124"/>
        <end position="157"/>
    </location>
</feature>
<feature type="region of interest" description="Disordered" evidence="4">
    <location>
        <begin position="156"/>
        <end position="178"/>
    </location>
</feature>
<dbReference type="EMBL" id="KI911157">
    <property type="protein sequence ID" value="ETR99349.1"/>
    <property type="molecule type" value="Genomic_DNA"/>
</dbReference>
<evidence type="ECO:0000256" key="1">
    <source>
        <dbReference type="ARBA" id="ARBA00022737"/>
    </source>
</evidence>
<dbReference type="KEGG" id="trr:M419DRAFT_86778"/>
<dbReference type="PANTHER" id="PTHR24198:SF165">
    <property type="entry name" value="ANKYRIN REPEAT-CONTAINING PROTEIN-RELATED"/>
    <property type="match status" value="1"/>
</dbReference>
<dbReference type="PROSITE" id="PS50297">
    <property type="entry name" value="ANK_REP_REGION"/>
    <property type="match status" value="3"/>
</dbReference>
<dbReference type="SMART" id="SM00248">
    <property type="entry name" value="ANK"/>
    <property type="match status" value="4"/>
</dbReference>
<dbReference type="InterPro" id="IPR002110">
    <property type="entry name" value="Ankyrin_rpt"/>
</dbReference>
<proteinExistence type="predicted"/>
<accession>A0A024S1X1</accession>
<dbReference type="HOGENOM" id="CLU_000134_18_0_1"/>
<feature type="non-terminal residue" evidence="5">
    <location>
        <position position="178"/>
    </location>
</feature>
<dbReference type="Proteomes" id="UP000024376">
    <property type="component" value="Unassembled WGS sequence"/>
</dbReference>
<dbReference type="PROSITE" id="PS50088">
    <property type="entry name" value="ANK_REPEAT"/>
    <property type="match status" value="5"/>
</dbReference>
<reference evidence="6" key="1">
    <citation type="journal article" date="2013" name="Ind. Biotechnol.">
        <title>Comparative genomics analysis of Trichoderma reesei strains.</title>
        <authorList>
            <person name="Koike H."/>
            <person name="Aerts A."/>
            <person name="LaButti K."/>
            <person name="Grigoriev I.V."/>
            <person name="Baker S.E."/>
        </authorList>
    </citation>
    <scope>NUCLEOTIDE SEQUENCE [LARGE SCALE GENOMIC DNA]</scope>
    <source>
        <strain evidence="6">ATCC 56765 / BCRC 32924 / NRRL 11460 / Rut C-30</strain>
    </source>
</reference>
<evidence type="ECO:0000256" key="3">
    <source>
        <dbReference type="PROSITE-ProRule" id="PRU00023"/>
    </source>
</evidence>